<protein>
    <submittedName>
        <fullName evidence="1">Uncharacterized protein</fullName>
    </submittedName>
</protein>
<dbReference type="Proteomes" id="UP001234297">
    <property type="component" value="Chromosome 4"/>
</dbReference>
<keyword evidence="2" id="KW-1185">Reference proteome</keyword>
<sequence>MNSFNSHQEAFNTSSSSTNFYPRMLGAIPAVHPSPSLPISRRNVLDFFGVEDKAMSAVIPPVTVVFDGRSICQRIHLHKHSSYQSLARALRQMFVDVNGDAGVSPESDLCLSNAVPGHLIAYEDMEGDLLLAGDLHWKDFVRVARRIRIIPVKVNPRRVFRGP</sequence>
<evidence type="ECO:0000313" key="1">
    <source>
        <dbReference type="EMBL" id="KAJ8617134.1"/>
    </source>
</evidence>
<proteinExistence type="predicted"/>
<gene>
    <name evidence="1" type="ORF">MRB53_013320</name>
</gene>
<reference evidence="1 2" key="1">
    <citation type="journal article" date="2022" name="Hortic Res">
        <title>A haplotype resolved chromosomal level avocado genome allows analysis of novel avocado genes.</title>
        <authorList>
            <person name="Nath O."/>
            <person name="Fletcher S.J."/>
            <person name="Hayward A."/>
            <person name="Shaw L.M."/>
            <person name="Masouleh A.K."/>
            <person name="Furtado A."/>
            <person name="Henry R.J."/>
            <person name="Mitter N."/>
        </authorList>
    </citation>
    <scope>NUCLEOTIDE SEQUENCE [LARGE SCALE GENOMIC DNA]</scope>
    <source>
        <strain evidence="2">cv. Hass</strain>
    </source>
</reference>
<dbReference type="EMBL" id="CM056812">
    <property type="protein sequence ID" value="KAJ8617134.1"/>
    <property type="molecule type" value="Genomic_DNA"/>
</dbReference>
<accession>A0ACC2K7P6</accession>
<comment type="caution">
    <text evidence="1">The sequence shown here is derived from an EMBL/GenBank/DDBJ whole genome shotgun (WGS) entry which is preliminary data.</text>
</comment>
<name>A0ACC2K7P6_PERAE</name>
<evidence type="ECO:0000313" key="2">
    <source>
        <dbReference type="Proteomes" id="UP001234297"/>
    </source>
</evidence>
<organism evidence="1 2">
    <name type="scientific">Persea americana</name>
    <name type="common">Avocado</name>
    <dbReference type="NCBI Taxonomy" id="3435"/>
    <lineage>
        <taxon>Eukaryota</taxon>
        <taxon>Viridiplantae</taxon>
        <taxon>Streptophyta</taxon>
        <taxon>Embryophyta</taxon>
        <taxon>Tracheophyta</taxon>
        <taxon>Spermatophyta</taxon>
        <taxon>Magnoliopsida</taxon>
        <taxon>Magnoliidae</taxon>
        <taxon>Laurales</taxon>
        <taxon>Lauraceae</taxon>
        <taxon>Persea</taxon>
    </lineage>
</organism>